<organism evidence="1">
    <name type="scientific">Salmonella phage PMBT35</name>
    <dbReference type="NCBI Taxonomy" id="3137287"/>
    <lineage>
        <taxon>Viruses</taxon>
    </lineage>
</organism>
<protein>
    <submittedName>
        <fullName evidence="1">Uncharacterized protein</fullName>
    </submittedName>
</protein>
<accession>A0AAU8BXD3</accession>
<proteinExistence type="predicted"/>
<dbReference type="EMBL" id="PP554580">
    <property type="protein sequence ID" value="XCD29916.1"/>
    <property type="molecule type" value="Genomic_DNA"/>
</dbReference>
<reference evidence="1" key="1">
    <citation type="submission" date="2024-03" db="EMBL/GenBank/DDBJ databases">
        <title>This phage originates from the Bacteriophage catalogue of the Bacteriophage Competence Centre, Department of Microbiology und Biotechnology, Max Rubner-Institut, Kiel, Germany.</title>
        <authorList>
            <person name="Sprotte S."/>
            <person name="Brinks E."/>
        </authorList>
    </citation>
    <scope>NUCLEOTIDE SEQUENCE</scope>
</reference>
<name>A0AAU8BXD3_9VIRU</name>
<sequence length="68" mass="7754">MKLVCKKSDHGAVNVWRFTEGRTYKMHGSIRYDAHVIDDNGLELWLVQLRGVMVGAGVDGYEFVEINK</sequence>
<evidence type="ECO:0000313" key="1">
    <source>
        <dbReference type="EMBL" id="XCD29916.1"/>
    </source>
</evidence>